<organism evidence="2 3">
    <name type="scientific">Gloeobacter kilaueensis (strain ATCC BAA-2537 / CCAP 1431/1 / ULC 316 / JS1)</name>
    <dbReference type="NCBI Taxonomy" id="1183438"/>
    <lineage>
        <taxon>Bacteria</taxon>
        <taxon>Bacillati</taxon>
        <taxon>Cyanobacteriota</taxon>
        <taxon>Cyanophyceae</taxon>
        <taxon>Gloeobacterales</taxon>
        <taxon>Gloeobacteraceae</taxon>
        <taxon>Gloeobacter</taxon>
    </lineage>
</organism>
<proteinExistence type="predicted"/>
<dbReference type="OrthoDB" id="9815414at2"/>
<evidence type="ECO:0000313" key="3">
    <source>
        <dbReference type="Proteomes" id="UP000017396"/>
    </source>
</evidence>
<name>U5QGH7_GLOK1</name>
<protein>
    <submittedName>
        <fullName evidence="2">Uncharacterized protein</fullName>
    </submittedName>
</protein>
<feature type="chain" id="PRO_5004663939" evidence="1">
    <location>
        <begin position="24"/>
        <end position="351"/>
    </location>
</feature>
<dbReference type="KEGG" id="glj:GKIL_1780"/>
<dbReference type="HOGENOM" id="CLU_777939_0_0_3"/>
<feature type="signal peptide" evidence="1">
    <location>
        <begin position="1"/>
        <end position="23"/>
    </location>
</feature>
<accession>U5QGH7</accession>
<sequence length="351" mass="39014">MPELRFWLLVLASLLTVASPAPAQETPDWLSRYHRAITSLSLPIERRYEQQIQTYGWQEAITAGEFVFRADGGWEANLTEGDHFYRLSSDGLVLVSEADRLGLYSEYSRRPARVAPHALIDLDADTTSYRVTAAETTSLGDNTVYHLHLAPTAGGPLRDLWLDPATALPRRATAHLAGVWGVADFTLDFQPVGTYWLPERSRTQIQMNFWVPVGFTRRTFAGSLDVGSLYREYRFGDSAPLPAVPAAQPQRALPAPASPDSSNSKILGNTLELSVSNQQARSPLAERIAQFNLNKPDLSDPLTRINIFMTLKMGSGQLLLYLFRFDSKQPLIPLEPATPQNDSIKLFGTNN</sequence>
<dbReference type="eggNOG" id="ENOG5033X62">
    <property type="taxonomic scope" value="Bacteria"/>
</dbReference>
<reference evidence="2 3" key="1">
    <citation type="journal article" date="2013" name="PLoS ONE">
        <title>Cultivation and Complete Genome Sequencing of Gloeobacter kilaueensis sp. nov., from a Lava Cave in Kilauea Caldera, Hawai'i.</title>
        <authorList>
            <person name="Saw J.H."/>
            <person name="Schatz M."/>
            <person name="Brown M.V."/>
            <person name="Kunkel D.D."/>
            <person name="Foster J.S."/>
            <person name="Shick H."/>
            <person name="Christensen S."/>
            <person name="Hou S."/>
            <person name="Wan X."/>
            <person name="Donachie S.P."/>
        </authorList>
    </citation>
    <scope>NUCLEOTIDE SEQUENCE [LARGE SCALE GENOMIC DNA]</scope>
    <source>
        <strain evidence="3">JS</strain>
    </source>
</reference>
<dbReference type="AlphaFoldDB" id="U5QGH7"/>
<keyword evidence="3" id="KW-1185">Reference proteome</keyword>
<gene>
    <name evidence="2" type="ORF">GKIL_1780</name>
</gene>
<dbReference type="EMBL" id="CP003587">
    <property type="protein sequence ID" value="AGY58026.1"/>
    <property type="molecule type" value="Genomic_DNA"/>
</dbReference>
<evidence type="ECO:0000256" key="1">
    <source>
        <dbReference type="SAM" id="SignalP"/>
    </source>
</evidence>
<dbReference type="STRING" id="1183438.GKIL_1780"/>
<dbReference type="Proteomes" id="UP000017396">
    <property type="component" value="Chromosome"/>
</dbReference>
<dbReference type="PATRIC" id="fig|1183438.3.peg.1743"/>
<evidence type="ECO:0000313" key="2">
    <source>
        <dbReference type="EMBL" id="AGY58026.1"/>
    </source>
</evidence>
<dbReference type="RefSeq" id="WP_023173150.1">
    <property type="nucleotide sequence ID" value="NC_022600.1"/>
</dbReference>
<keyword evidence="1" id="KW-0732">Signal</keyword>